<evidence type="ECO:0000313" key="2">
    <source>
        <dbReference type="EMBL" id="OGI98129.1"/>
    </source>
</evidence>
<accession>A0A1F6XVH4</accession>
<gene>
    <name evidence="2" type="ORF">A3H53_03110</name>
</gene>
<keyword evidence="1" id="KW-1133">Transmembrane helix</keyword>
<dbReference type="Pfam" id="PF12666">
    <property type="entry name" value="PrgI"/>
    <property type="match status" value="1"/>
</dbReference>
<evidence type="ECO:0000313" key="3">
    <source>
        <dbReference type="Proteomes" id="UP000176479"/>
    </source>
</evidence>
<organism evidence="2 3">
    <name type="scientific">Candidatus Nomurabacteria bacterium RIFCSPLOWO2_02_FULL_40_10</name>
    <dbReference type="NCBI Taxonomy" id="1801786"/>
    <lineage>
        <taxon>Bacteria</taxon>
        <taxon>Candidatus Nomuraibacteriota</taxon>
    </lineage>
</organism>
<evidence type="ECO:0000256" key="1">
    <source>
        <dbReference type="SAM" id="Phobius"/>
    </source>
</evidence>
<feature type="transmembrane region" description="Helical" evidence="1">
    <location>
        <begin position="44"/>
        <end position="63"/>
    </location>
</feature>
<dbReference type="EMBL" id="MFVK01000041">
    <property type="protein sequence ID" value="OGI98129.1"/>
    <property type="molecule type" value="Genomic_DNA"/>
</dbReference>
<dbReference type="InterPro" id="IPR024414">
    <property type="entry name" value="Uncharacterised_PrgI"/>
</dbReference>
<keyword evidence="1" id="KW-0812">Transmembrane</keyword>
<sequence length="145" mass="16570">MQFKVPQFLDIEDKIFGPFTFKEFVYLAGGAGLCFILYRLLGPFIGAIPILAVAGLSLALTFYRPNNKPFLNMIEAGFNYLMQSKLYIWERRKNKIEKNSQARAGMEGTSGNEKREMLRKEARLGGNKLRDLAWSLDVLDLNKNK</sequence>
<protein>
    <recommendedName>
        <fullName evidence="4">PrgI family protein</fullName>
    </recommendedName>
</protein>
<dbReference type="Proteomes" id="UP000176479">
    <property type="component" value="Unassembled WGS sequence"/>
</dbReference>
<proteinExistence type="predicted"/>
<keyword evidence="1" id="KW-0472">Membrane</keyword>
<reference evidence="2 3" key="1">
    <citation type="journal article" date="2016" name="Nat. Commun.">
        <title>Thousands of microbial genomes shed light on interconnected biogeochemical processes in an aquifer system.</title>
        <authorList>
            <person name="Anantharaman K."/>
            <person name="Brown C.T."/>
            <person name="Hug L.A."/>
            <person name="Sharon I."/>
            <person name="Castelle C.J."/>
            <person name="Probst A.J."/>
            <person name="Thomas B.C."/>
            <person name="Singh A."/>
            <person name="Wilkins M.J."/>
            <person name="Karaoz U."/>
            <person name="Brodie E.L."/>
            <person name="Williams K.H."/>
            <person name="Hubbard S.S."/>
            <person name="Banfield J.F."/>
        </authorList>
    </citation>
    <scope>NUCLEOTIDE SEQUENCE [LARGE SCALE GENOMIC DNA]</scope>
</reference>
<name>A0A1F6XVH4_9BACT</name>
<evidence type="ECO:0008006" key="4">
    <source>
        <dbReference type="Google" id="ProtNLM"/>
    </source>
</evidence>
<feature type="transmembrane region" description="Helical" evidence="1">
    <location>
        <begin position="21"/>
        <end position="38"/>
    </location>
</feature>
<comment type="caution">
    <text evidence="2">The sequence shown here is derived from an EMBL/GenBank/DDBJ whole genome shotgun (WGS) entry which is preliminary data.</text>
</comment>
<dbReference type="AlphaFoldDB" id="A0A1F6XVH4"/>